<protein>
    <submittedName>
        <fullName evidence="2">Uncharacterized protein</fullName>
    </submittedName>
</protein>
<evidence type="ECO:0000313" key="3">
    <source>
        <dbReference type="Proteomes" id="UP000216991"/>
    </source>
</evidence>
<gene>
    <name evidence="2" type="ORF">CHU93_04000</name>
</gene>
<keyword evidence="1" id="KW-0732">Signal</keyword>
<accession>A0A255YS19</accession>
<keyword evidence="3" id="KW-1185">Reference proteome</keyword>
<dbReference type="Proteomes" id="UP000216991">
    <property type="component" value="Unassembled WGS sequence"/>
</dbReference>
<sequence length="326" mass="34136">MISARPDLVLVLLLAAMPVQAAKRAKPAPLPPLPPLELPATAPLIEAEIAGQPVRLTVDLGGDDIVQINPESPLRAVLAAATRPDGVAADRGQYRVAVGQAALAIPFTREAVMIAGRPVRARVLQPGAAPPGQPEGSDGVIGLPLLPHDRVTLRLRPATSADGSQNLPARIGRSDAWGFDWLLGKAGELDVEIHPLRATSVISAAAASALAAVGDGRLVGGVSRVTISFGAARPVRRLELARPVAIANLVVQGGLVRLYDWAGRTNLPPEAQAETELAVVGKRGRQGAWRNIKLGRDVLGACASIGWQRDAERPQLSSFTLLCPRP</sequence>
<organism evidence="2 3">
    <name type="scientific">Sandarakinorhabdus cyanobacteriorum</name>
    <dbReference type="NCBI Taxonomy" id="1981098"/>
    <lineage>
        <taxon>Bacteria</taxon>
        <taxon>Pseudomonadati</taxon>
        <taxon>Pseudomonadota</taxon>
        <taxon>Alphaproteobacteria</taxon>
        <taxon>Sphingomonadales</taxon>
        <taxon>Sphingosinicellaceae</taxon>
        <taxon>Sandarakinorhabdus</taxon>
    </lineage>
</organism>
<dbReference type="AlphaFoldDB" id="A0A255YS19"/>
<proteinExistence type="predicted"/>
<name>A0A255YS19_9SPHN</name>
<dbReference type="RefSeq" id="WP_094472863.1">
    <property type="nucleotide sequence ID" value="NZ_NOXT01000083.1"/>
</dbReference>
<evidence type="ECO:0000313" key="2">
    <source>
        <dbReference type="EMBL" id="OYQ32002.1"/>
    </source>
</evidence>
<feature type="signal peptide" evidence="1">
    <location>
        <begin position="1"/>
        <end position="21"/>
    </location>
</feature>
<reference evidence="2 3" key="1">
    <citation type="submission" date="2017-07" db="EMBL/GenBank/DDBJ databases">
        <title>Sandarakinorhabdus cyanobacteriorum sp. nov., a novel bacterium isolated from cyanobacterial aggregates in a eutrophic lake.</title>
        <authorList>
            <person name="Cai H."/>
        </authorList>
    </citation>
    <scope>NUCLEOTIDE SEQUENCE [LARGE SCALE GENOMIC DNA]</scope>
    <source>
        <strain evidence="2 3">TH057</strain>
    </source>
</reference>
<feature type="chain" id="PRO_5013033354" evidence="1">
    <location>
        <begin position="22"/>
        <end position="326"/>
    </location>
</feature>
<comment type="caution">
    <text evidence="2">The sequence shown here is derived from an EMBL/GenBank/DDBJ whole genome shotgun (WGS) entry which is preliminary data.</text>
</comment>
<dbReference type="OrthoDB" id="8478659at2"/>
<dbReference type="EMBL" id="NOXT01000083">
    <property type="protein sequence ID" value="OYQ32002.1"/>
    <property type="molecule type" value="Genomic_DNA"/>
</dbReference>
<evidence type="ECO:0000256" key="1">
    <source>
        <dbReference type="SAM" id="SignalP"/>
    </source>
</evidence>